<organism evidence="13 14">
    <name type="scientific">Marinomonas balearica</name>
    <dbReference type="NCBI Taxonomy" id="491947"/>
    <lineage>
        <taxon>Bacteria</taxon>
        <taxon>Pseudomonadati</taxon>
        <taxon>Pseudomonadota</taxon>
        <taxon>Gammaproteobacteria</taxon>
        <taxon>Oceanospirillales</taxon>
        <taxon>Oceanospirillaceae</taxon>
        <taxon>Marinomonas</taxon>
    </lineage>
</organism>
<keyword evidence="7 12" id="KW-0997">Cell inner membrane</keyword>
<dbReference type="EMBL" id="SNXC01000011">
    <property type="protein sequence ID" value="TDO98323.1"/>
    <property type="molecule type" value="Genomic_DNA"/>
</dbReference>
<keyword evidence="9 12" id="KW-0201">Cytochrome c-type biogenesis</keyword>
<protein>
    <recommendedName>
        <fullName evidence="4 12">Heme exporter protein D</fullName>
    </recommendedName>
</protein>
<keyword evidence="5 12" id="KW-0813">Transport</keyword>
<gene>
    <name evidence="13" type="ORF">DFP79_1964</name>
</gene>
<dbReference type="PANTHER" id="PTHR37531:SF1">
    <property type="entry name" value="HEME EXPORTER PROTEIN D"/>
    <property type="match status" value="1"/>
</dbReference>
<keyword evidence="11 12" id="KW-0472">Membrane</keyword>
<feature type="transmembrane region" description="Helical" evidence="12">
    <location>
        <begin position="20"/>
        <end position="38"/>
    </location>
</feature>
<accession>A0A4R6MA47</accession>
<keyword evidence="10 12" id="KW-1133">Transmembrane helix</keyword>
<dbReference type="InterPro" id="IPR007078">
    <property type="entry name" value="Haem_export_protD_CcmD"/>
</dbReference>
<comment type="subcellular location">
    <subcellularLocation>
        <location evidence="2 12">Cell inner membrane</location>
        <topology evidence="2 12">Single-pass membrane protein</topology>
    </subcellularLocation>
</comment>
<evidence type="ECO:0000256" key="6">
    <source>
        <dbReference type="ARBA" id="ARBA00022475"/>
    </source>
</evidence>
<dbReference type="Proteomes" id="UP000294656">
    <property type="component" value="Unassembled WGS sequence"/>
</dbReference>
<evidence type="ECO:0000256" key="7">
    <source>
        <dbReference type="ARBA" id="ARBA00022519"/>
    </source>
</evidence>
<name>A0A4R6MA47_9GAMM</name>
<dbReference type="PANTHER" id="PTHR37531">
    <property type="entry name" value="HEME EXPORTER PROTEIN D"/>
    <property type="match status" value="1"/>
</dbReference>
<keyword evidence="8 12" id="KW-0812">Transmembrane</keyword>
<evidence type="ECO:0000256" key="2">
    <source>
        <dbReference type="ARBA" id="ARBA00004377"/>
    </source>
</evidence>
<evidence type="ECO:0000256" key="3">
    <source>
        <dbReference type="ARBA" id="ARBA00008741"/>
    </source>
</evidence>
<dbReference type="NCBIfam" id="TIGR03141">
    <property type="entry name" value="cytochro_ccmD"/>
    <property type="match status" value="1"/>
</dbReference>
<evidence type="ECO:0000256" key="12">
    <source>
        <dbReference type="RuleBase" id="RU363101"/>
    </source>
</evidence>
<comment type="caution">
    <text evidence="13">The sequence shown here is derived from an EMBL/GenBank/DDBJ whole genome shotgun (WGS) entry which is preliminary data.</text>
</comment>
<evidence type="ECO:0000313" key="13">
    <source>
        <dbReference type="EMBL" id="TDO98323.1"/>
    </source>
</evidence>
<dbReference type="InterPro" id="IPR052075">
    <property type="entry name" value="Heme_exporter_D"/>
</dbReference>
<dbReference type="GO" id="GO:0017004">
    <property type="term" value="P:cytochrome complex assembly"/>
    <property type="evidence" value="ECO:0007669"/>
    <property type="project" value="UniProtKB-KW"/>
</dbReference>
<sequence length="71" mass="8237">MAFESIENFLLMGTHGVYVWSSYGIFVISMLILFIQSVRSRTKQKMRILRRMRSLDKTQLSSALSDQNHAP</sequence>
<reference evidence="13 14" key="1">
    <citation type="submission" date="2019-03" db="EMBL/GenBank/DDBJ databases">
        <title>Genomic Encyclopedia of Type Strains, Phase III (KMG-III): the genomes of soil and plant-associated and newly described type strains.</title>
        <authorList>
            <person name="Whitman W."/>
        </authorList>
    </citation>
    <scope>NUCLEOTIDE SEQUENCE [LARGE SCALE GENOMIC DNA]</scope>
    <source>
        <strain evidence="13 14">CECT 7378</strain>
    </source>
</reference>
<evidence type="ECO:0000256" key="9">
    <source>
        <dbReference type="ARBA" id="ARBA00022748"/>
    </source>
</evidence>
<comment type="function">
    <text evidence="1 12">Required for the export of heme to the periplasm for the biogenesis of c-type cytochromes.</text>
</comment>
<dbReference type="AlphaFoldDB" id="A0A4R6MA47"/>
<evidence type="ECO:0000256" key="11">
    <source>
        <dbReference type="ARBA" id="ARBA00023136"/>
    </source>
</evidence>
<keyword evidence="6 12" id="KW-1003">Cell membrane</keyword>
<dbReference type="GO" id="GO:1903607">
    <property type="term" value="P:cytochrome c biosynthetic process"/>
    <property type="evidence" value="ECO:0007669"/>
    <property type="project" value="TreeGrafter"/>
</dbReference>
<evidence type="ECO:0000256" key="10">
    <source>
        <dbReference type="ARBA" id="ARBA00022989"/>
    </source>
</evidence>
<evidence type="ECO:0000256" key="1">
    <source>
        <dbReference type="ARBA" id="ARBA00002442"/>
    </source>
</evidence>
<evidence type="ECO:0000256" key="8">
    <source>
        <dbReference type="ARBA" id="ARBA00022692"/>
    </source>
</evidence>
<dbReference type="GO" id="GO:0005886">
    <property type="term" value="C:plasma membrane"/>
    <property type="evidence" value="ECO:0007669"/>
    <property type="project" value="UniProtKB-SubCell"/>
</dbReference>
<evidence type="ECO:0000256" key="5">
    <source>
        <dbReference type="ARBA" id="ARBA00022448"/>
    </source>
</evidence>
<evidence type="ECO:0000313" key="14">
    <source>
        <dbReference type="Proteomes" id="UP000294656"/>
    </source>
</evidence>
<proteinExistence type="inferred from homology"/>
<dbReference type="Pfam" id="PF04995">
    <property type="entry name" value="CcmD"/>
    <property type="match status" value="1"/>
</dbReference>
<evidence type="ECO:0000256" key="4">
    <source>
        <dbReference type="ARBA" id="ARBA00016461"/>
    </source>
</evidence>
<dbReference type="GO" id="GO:0015886">
    <property type="term" value="P:heme transport"/>
    <property type="evidence" value="ECO:0007669"/>
    <property type="project" value="InterPro"/>
</dbReference>
<keyword evidence="14" id="KW-1185">Reference proteome</keyword>
<comment type="similarity">
    <text evidence="3 12">Belongs to the CcmD/CycX/HelD family.</text>
</comment>